<dbReference type="PANTHER" id="PTHR45664:SF18">
    <property type="entry name" value="HOMEOBOX PROTEIN HOX3"/>
    <property type="match status" value="1"/>
</dbReference>
<dbReference type="SMART" id="SM00389">
    <property type="entry name" value="HOX"/>
    <property type="match status" value="1"/>
</dbReference>
<dbReference type="PROSITE" id="PS50071">
    <property type="entry name" value="HOMEOBOX_2"/>
    <property type="match status" value="1"/>
</dbReference>
<evidence type="ECO:0000259" key="7">
    <source>
        <dbReference type="PROSITE" id="PS50071"/>
    </source>
</evidence>
<feature type="compositionally biased region" description="Low complexity" evidence="6">
    <location>
        <begin position="1"/>
        <end position="14"/>
    </location>
</feature>
<evidence type="ECO:0000256" key="2">
    <source>
        <dbReference type="ARBA" id="ARBA00023155"/>
    </source>
</evidence>
<feature type="region of interest" description="Disordered" evidence="6">
    <location>
        <begin position="80"/>
        <end position="121"/>
    </location>
</feature>
<keyword evidence="2 4" id="KW-0371">Homeobox</keyword>
<evidence type="ECO:0000256" key="3">
    <source>
        <dbReference type="ARBA" id="ARBA00023242"/>
    </source>
</evidence>
<evidence type="ECO:0000256" key="6">
    <source>
        <dbReference type="SAM" id="MobiDB-lite"/>
    </source>
</evidence>
<accession>I1W735</accession>
<dbReference type="AlphaFoldDB" id="I1W735"/>
<dbReference type="InterPro" id="IPR009057">
    <property type="entry name" value="Homeodomain-like_sf"/>
</dbReference>
<dbReference type="EMBL" id="JQ976904">
    <property type="protein sequence ID" value="AFI62017.1"/>
    <property type="molecule type" value="Genomic_DNA"/>
</dbReference>
<dbReference type="GO" id="GO:0000978">
    <property type="term" value="F:RNA polymerase II cis-regulatory region sequence-specific DNA binding"/>
    <property type="evidence" value="ECO:0007669"/>
    <property type="project" value="TreeGrafter"/>
</dbReference>
<dbReference type="CDD" id="cd00086">
    <property type="entry name" value="homeodomain"/>
    <property type="match status" value="1"/>
</dbReference>
<dbReference type="PROSITE" id="PS00027">
    <property type="entry name" value="HOMEOBOX_1"/>
    <property type="match status" value="1"/>
</dbReference>
<evidence type="ECO:0000256" key="5">
    <source>
        <dbReference type="RuleBase" id="RU000682"/>
    </source>
</evidence>
<comment type="subcellular location">
    <subcellularLocation>
        <location evidence="4 5">Nucleus</location>
    </subcellularLocation>
</comment>
<dbReference type="Gene3D" id="1.10.10.60">
    <property type="entry name" value="Homeodomain-like"/>
    <property type="match status" value="1"/>
</dbReference>
<keyword evidence="3 4" id="KW-0539">Nucleus</keyword>
<reference evidence="8" key="1">
    <citation type="journal article" date="2012" name="Gene">
        <title>First draft genome sequence of the Japanese eel, Anguilla japonica.</title>
        <authorList>
            <person name="Henkel C.V."/>
            <person name="Dirks R.P."/>
            <person name="de Wijze D.L."/>
            <person name="Minegishi Y."/>
            <person name="Aoyama J."/>
            <person name="Jansen H.J."/>
            <person name="Turner B."/>
            <person name="Knudsen B."/>
            <person name="Bundgaard M."/>
            <person name="Hvam K.L."/>
            <person name="Boetzer M."/>
            <person name="Pirovano W."/>
            <person name="Weltzien F.A."/>
            <person name="Dufour S."/>
            <person name="Tsukamoto K."/>
            <person name="Spaink H.P."/>
            <person name="van den Thillart G.E."/>
        </authorList>
    </citation>
    <scope>NUCLEOTIDE SEQUENCE</scope>
</reference>
<proteinExistence type="predicted"/>
<dbReference type="InterPro" id="IPR017970">
    <property type="entry name" value="Homeobox_CS"/>
</dbReference>
<gene>
    <name evidence="8" type="primary">HOXC3B</name>
</gene>
<evidence type="ECO:0000256" key="4">
    <source>
        <dbReference type="PROSITE-ProRule" id="PRU00108"/>
    </source>
</evidence>
<evidence type="ECO:0000313" key="8">
    <source>
        <dbReference type="EMBL" id="AFI62017.1"/>
    </source>
</evidence>
<dbReference type="GO" id="GO:0000981">
    <property type="term" value="F:DNA-binding transcription factor activity, RNA polymerase II-specific"/>
    <property type="evidence" value="ECO:0007669"/>
    <property type="project" value="InterPro"/>
</dbReference>
<evidence type="ECO:0000256" key="1">
    <source>
        <dbReference type="ARBA" id="ARBA00023125"/>
    </source>
</evidence>
<protein>
    <submittedName>
        <fullName evidence="8">Hox-C3b</fullName>
    </submittedName>
</protein>
<dbReference type="GO" id="GO:0005634">
    <property type="term" value="C:nucleus"/>
    <property type="evidence" value="ECO:0007669"/>
    <property type="project" value="UniProtKB-SubCell"/>
</dbReference>
<dbReference type="PANTHER" id="PTHR45664">
    <property type="entry name" value="PROTEIN ZERKNUELLT 1-RELATED"/>
    <property type="match status" value="1"/>
</dbReference>
<feature type="region of interest" description="Disordered" evidence="6">
    <location>
        <begin position="1"/>
        <end position="37"/>
    </location>
</feature>
<name>I1W735_ANGJA</name>
<feature type="non-terminal residue" evidence="8">
    <location>
        <position position="1"/>
    </location>
</feature>
<dbReference type="InterPro" id="IPR001356">
    <property type="entry name" value="HD"/>
</dbReference>
<keyword evidence="1 4" id="KW-0238">DNA-binding</keyword>
<organism evidence="8">
    <name type="scientific">Anguilla japonica</name>
    <name type="common">Japanese eel</name>
    <dbReference type="NCBI Taxonomy" id="7937"/>
    <lineage>
        <taxon>Eukaryota</taxon>
        <taxon>Metazoa</taxon>
        <taxon>Chordata</taxon>
        <taxon>Craniata</taxon>
        <taxon>Vertebrata</taxon>
        <taxon>Euteleostomi</taxon>
        <taxon>Actinopterygii</taxon>
        <taxon>Neopterygii</taxon>
        <taxon>Teleostei</taxon>
        <taxon>Anguilliformes</taxon>
        <taxon>Anguillidae</taxon>
        <taxon>Anguilla</taxon>
    </lineage>
</organism>
<feature type="DNA-binding region" description="Homeobox" evidence="4">
    <location>
        <begin position="26"/>
        <end position="85"/>
    </location>
</feature>
<dbReference type="PRINTS" id="PR00024">
    <property type="entry name" value="HOMEOBOX"/>
</dbReference>
<dbReference type="Pfam" id="PF00046">
    <property type="entry name" value="Homeodomain"/>
    <property type="match status" value="1"/>
</dbReference>
<feature type="domain" description="Homeobox" evidence="7">
    <location>
        <begin position="24"/>
        <end position="84"/>
    </location>
</feature>
<dbReference type="SUPFAM" id="SSF46689">
    <property type="entry name" value="Homeodomain-like"/>
    <property type="match status" value="1"/>
</dbReference>
<dbReference type="InterPro" id="IPR020479">
    <property type="entry name" value="HD_metazoa"/>
</dbReference>
<sequence length="163" mass="17396">GESASSSGGETSPPGGAGGGGRGPAPKRARTTFTSSQLVELEKEFHFSRYLCRPRRQEMASSLKLSGRQIKIWFQNRRMKYKKDQRGRGRARVAADSPQGPSRSSSPGPGPGPSAAYATPLFPPAFESSRGAYGLAVYASADRQGVWRRRTIGPTPGQVVTAT</sequence>
<feature type="compositionally biased region" description="Low complexity" evidence="6">
    <location>
        <begin position="97"/>
        <end position="107"/>
    </location>
</feature>